<name>A0ABQ9GAG6_9NEOP</name>
<evidence type="ECO:0000313" key="3">
    <source>
        <dbReference type="Proteomes" id="UP001159363"/>
    </source>
</evidence>
<keyword evidence="3" id="KW-1185">Reference proteome</keyword>
<dbReference type="Proteomes" id="UP001159363">
    <property type="component" value="Chromosome 12"/>
</dbReference>
<accession>A0ABQ9GAG6</accession>
<comment type="caution">
    <text evidence="2">The sequence shown here is derived from an EMBL/GenBank/DDBJ whole genome shotgun (WGS) entry which is preliminary data.</text>
</comment>
<evidence type="ECO:0000256" key="1">
    <source>
        <dbReference type="SAM" id="MobiDB-lite"/>
    </source>
</evidence>
<proteinExistence type="predicted"/>
<organism evidence="2 3">
    <name type="scientific">Dryococelus australis</name>
    <dbReference type="NCBI Taxonomy" id="614101"/>
    <lineage>
        <taxon>Eukaryota</taxon>
        <taxon>Metazoa</taxon>
        <taxon>Ecdysozoa</taxon>
        <taxon>Arthropoda</taxon>
        <taxon>Hexapoda</taxon>
        <taxon>Insecta</taxon>
        <taxon>Pterygota</taxon>
        <taxon>Neoptera</taxon>
        <taxon>Polyneoptera</taxon>
        <taxon>Phasmatodea</taxon>
        <taxon>Verophasmatodea</taxon>
        <taxon>Anareolatae</taxon>
        <taxon>Phasmatidae</taxon>
        <taxon>Eurycanthinae</taxon>
        <taxon>Dryococelus</taxon>
    </lineage>
</organism>
<evidence type="ECO:0000313" key="2">
    <source>
        <dbReference type="EMBL" id="KAJ8869424.1"/>
    </source>
</evidence>
<reference evidence="2 3" key="1">
    <citation type="submission" date="2023-02" db="EMBL/GenBank/DDBJ databases">
        <title>LHISI_Scaffold_Assembly.</title>
        <authorList>
            <person name="Stuart O.P."/>
            <person name="Cleave R."/>
            <person name="Magrath M.J.L."/>
            <person name="Mikheyev A.S."/>
        </authorList>
    </citation>
    <scope>NUCLEOTIDE SEQUENCE [LARGE SCALE GENOMIC DNA]</scope>
    <source>
        <strain evidence="2">Daus_M_001</strain>
        <tissue evidence="2">Leg muscle</tissue>
    </source>
</reference>
<protein>
    <submittedName>
        <fullName evidence="2">Uncharacterized protein</fullName>
    </submittedName>
</protein>
<gene>
    <name evidence="2" type="ORF">PR048_028414</name>
</gene>
<dbReference type="EMBL" id="JARBHB010000013">
    <property type="protein sequence ID" value="KAJ8869424.1"/>
    <property type="molecule type" value="Genomic_DNA"/>
</dbReference>
<feature type="region of interest" description="Disordered" evidence="1">
    <location>
        <begin position="1"/>
        <end position="48"/>
    </location>
</feature>
<sequence length="201" mass="22242">MKGRSKRETPEKTRRPAASSGTIPTCGYPVNRKGNKPGSHRREASRLTAHSPWPLNLIRASDNEDELSLANDLVNHKADRWFTSLAVYRTSEIEQTSPTNIAELEYVSGPQMTSQTLSSEHSSGNKHTEAKMCAAPKSKDLRADEVEVKCVWSSAGMRGRGKREIPEKTRQPATSSGMIMTCEYPGTDPSGNRVLCERRVV</sequence>
<feature type="compositionally biased region" description="Basic and acidic residues" evidence="1">
    <location>
        <begin position="1"/>
        <end position="14"/>
    </location>
</feature>